<dbReference type="EMBL" id="QVJI01000013">
    <property type="protein sequence ID" value="RFN62619.1"/>
    <property type="molecule type" value="Genomic_DNA"/>
</dbReference>
<protein>
    <submittedName>
        <fullName evidence="1">Uncharacterized protein</fullName>
    </submittedName>
</protein>
<dbReference type="AlphaFoldDB" id="A0A345NET3"/>
<sequence>MIYSEPHINRLCDFQFSGNLRLFERSEFSKLPLRKLKQSKELRFNWGVFSLPTFFYTSKRK</sequence>
<gene>
    <name evidence="1" type="ORF">CH627_08500</name>
</gene>
<reference evidence="1" key="1">
    <citation type="submission" date="2018-08" db="EMBL/GenBank/DDBJ databases">
        <title>Antagonistic pleiotropy in the bifunctional surface protein FadL/P1 during adaptation of Haemophilus influenzae to chronic lung infection associated with COPD.</title>
        <authorList>
            <person name="Moleres J."/>
            <person name="Ehrlich R."/>
        </authorList>
    </citation>
    <scope>NUCLEOTIDE SEQUENCE [LARGE SCALE GENOMIC DNA]</scope>
    <source>
        <strain evidence="1">P668-6062</strain>
    </source>
</reference>
<name>A0A345NET3_HAEIF</name>
<proteinExistence type="predicted"/>
<evidence type="ECO:0000313" key="1">
    <source>
        <dbReference type="EMBL" id="RFN62619.1"/>
    </source>
</evidence>
<accession>A0A345NET3</accession>
<comment type="caution">
    <text evidence="1">The sequence shown here is derived from an EMBL/GenBank/DDBJ whole genome shotgun (WGS) entry which is preliminary data.</text>
</comment>
<organism evidence="1">
    <name type="scientific">Haemophilus influenzae</name>
    <dbReference type="NCBI Taxonomy" id="727"/>
    <lineage>
        <taxon>Bacteria</taxon>
        <taxon>Pseudomonadati</taxon>
        <taxon>Pseudomonadota</taxon>
        <taxon>Gammaproteobacteria</taxon>
        <taxon>Pasteurellales</taxon>
        <taxon>Pasteurellaceae</taxon>
        <taxon>Haemophilus</taxon>
    </lineage>
</organism>